<dbReference type="EMBL" id="JAUSRV010000003">
    <property type="protein sequence ID" value="MDP9969982.1"/>
    <property type="molecule type" value="Genomic_DNA"/>
</dbReference>
<sequence>MTTATANAQTIERFYEAFSRLDARAMAACYASDAAFDDEAFSLRGRQQVGGMWRMLCDATRAKGADVWRLSWRDVQADGTSGQAHWDAHYRFSATGRLVDNSVDARFGFTPEGLIATHRDSFAFWTWSRQALGAPGLLLGWTPMLRNKVRATAAANLATYLARQP</sequence>
<evidence type="ECO:0000259" key="1">
    <source>
        <dbReference type="Pfam" id="PF12680"/>
    </source>
</evidence>
<name>A0AAW8ED06_VARPD</name>
<reference evidence="2" key="1">
    <citation type="submission" date="2023-07" db="EMBL/GenBank/DDBJ databases">
        <title>Sorghum-associated microbial communities from plants grown in Nebraska, USA.</title>
        <authorList>
            <person name="Schachtman D."/>
        </authorList>
    </citation>
    <scope>NUCLEOTIDE SEQUENCE</scope>
    <source>
        <strain evidence="2">DS3315</strain>
    </source>
</reference>
<dbReference type="SUPFAM" id="SSF54427">
    <property type="entry name" value="NTF2-like"/>
    <property type="match status" value="1"/>
</dbReference>
<organism evidence="2 3">
    <name type="scientific">Variovorax paradoxus</name>
    <dbReference type="NCBI Taxonomy" id="34073"/>
    <lineage>
        <taxon>Bacteria</taxon>
        <taxon>Pseudomonadati</taxon>
        <taxon>Pseudomonadota</taxon>
        <taxon>Betaproteobacteria</taxon>
        <taxon>Burkholderiales</taxon>
        <taxon>Comamonadaceae</taxon>
        <taxon>Variovorax</taxon>
    </lineage>
</organism>
<dbReference type="Gene3D" id="3.10.450.50">
    <property type="match status" value="1"/>
</dbReference>
<evidence type="ECO:0000313" key="3">
    <source>
        <dbReference type="Proteomes" id="UP001224845"/>
    </source>
</evidence>
<dbReference type="Pfam" id="PF12680">
    <property type="entry name" value="SnoaL_2"/>
    <property type="match status" value="1"/>
</dbReference>
<accession>A0AAW8ED06</accession>
<gene>
    <name evidence="2" type="ORF">J2W39_001212</name>
</gene>
<proteinExistence type="predicted"/>
<dbReference type="InterPro" id="IPR032710">
    <property type="entry name" value="NTF2-like_dom_sf"/>
</dbReference>
<dbReference type="AlphaFoldDB" id="A0AAW8ED06"/>
<feature type="domain" description="SnoaL-like" evidence="1">
    <location>
        <begin position="11"/>
        <end position="118"/>
    </location>
</feature>
<dbReference type="GO" id="GO:0016853">
    <property type="term" value="F:isomerase activity"/>
    <property type="evidence" value="ECO:0007669"/>
    <property type="project" value="UniProtKB-KW"/>
</dbReference>
<keyword evidence="2" id="KW-0413">Isomerase</keyword>
<protein>
    <submittedName>
        <fullName evidence="2">Ketosteroid isomerase-like protein</fullName>
    </submittedName>
</protein>
<evidence type="ECO:0000313" key="2">
    <source>
        <dbReference type="EMBL" id="MDP9969982.1"/>
    </source>
</evidence>
<dbReference type="Proteomes" id="UP001224845">
    <property type="component" value="Unassembled WGS sequence"/>
</dbReference>
<dbReference type="InterPro" id="IPR037401">
    <property type="entry name" value="SnoaL-like"/>
</dbReference>
<dbReference type="RefSeq" id="WP_307592912.1">
    <property type="nucleotide sequence ID" value="NZ_CAXUQE020000001.1"/>
</dbReference>
<comment type="caution">
    <text evidence="2">The sequence shown here is derived from an EMBL/GenBank/DDBJ whole genome shotgun (WGS) entry which is preliminary data.</text>
</comment>